<dbReference type="GO" id="GO:0009253">
    <property type="term" value="P:peptidoglycan catabolic process"/>
    <property type="evidence" value="ECO:0007669"/>
    <property type="project" value="InterPro"/>
</dbReference>
<dbReference type="GO" id="GO:0008745">
    <property type="term" value="F:N-acetylmuramoyl-L-alanine amidase activity"/>
    <property type="evidence" value="ECO:0007669"/>
    <property type="project" value="InterPro"/>
</dbReference>
<dbReference type="EMBL" id="LWQS01000066">
    <property type="protein sequence ID" value="OAN44437.1"/>
    <property type="molecule type" value="Genomic_DNA"/>
</dbReference>
<dbReference type="InterPro" id="IPR002502">
    <property type="entry name" value="Amidase_domain"/>
</dbReference>
<dbReference type="InterPro" id="IPR015510">
    <property type="entry name" value="PGRP"/>
</dbReference>
<proteinExistence type="inferred from homology"/>
<dbReference type="SMART" id="SM00758">
    <property type="entry name" value="PA14"/>
    <property type="match status" value="1"/>
</dbReference>
<comment type="caution">
    <text evidence="4">The sequence shown here is derived from an EMBL/GenBank/DDBJ whole genome shotgun (WGS) entry which is preliminary data.</text>
</comment>
<dbReference type="InterPro" id="IPR036505">
    <property type="entry name" value="Amidase/PGRP_sf"/>
</dbReference>
<gene>
    <name evidence="4" type="ORF">A6A03_16650</name>
</gene>
<keyword evidence="5" id="KW-1185">Reference proteome</keyword>
<evidence type="ECO:0000313" key="5">
    <source>
        <dbReference type="Proteomes" id="UP000078287"/>
    </source>
</evidence>
<dbReference type="PANTHER" id="PTHR11022">
    <property type="entry name" value="PEPTIDOGLYCAN RECOGNITION PROTEIN"/>
    <property type="match status" value="1"/>
</dbReference>
<dbReference type="Gene3D" id="3.90.182.10">
    <property type="entry name" value="Toxin - Anthrax Protective Antigen,domain 1"/>
    <property type="match status" value="1"/>
</dbReference>
<dbReference type="Gene3D" id="3.40.80.10">
    <property type="entry name" value="Peptidoglycan recognition protein-like"/>
    <property type="match status" value="1"/>
</dbReference>
<reference evidence="4 5" key="1">
    <citation type="submission" date="2016-04" db="EMBL/GenBank/DDBJ databases">
        <title>Chloroflexus islandicus sp. nov., a thermophilic filamentous anoxygenic phototrophic bacterium from geyser Strokkur (Iceland).</title>
        <authorList>
            <person name="Gaisin V.A."/>
            <person name="Kalashnikov A.M."/>
            <person name="Sukhacheva M.V."/>
            <person name="Grouzdev D.S."/>
            <person name="Ivanov T.M."/>
            <person name="Kuznetsov B."/>
            <person name="Gorlenko V.M."/>
        </authorList>
    </citation>
    <scope>NUCLEOTIDE SEQUENCE [LARGE SCALE GENOMIC DNA]</scope>
    <source>
        <strain evidence="5">isl-2</strain>
    </source>
</reference>
<accession>A0A178M899</accession>
<dbReference type="Pfam" id="PF07691">
    <property type="entry name" value="PA14"/>
    <property type="match status" value="1"/>
</dbReference>
<dbReference type="OrthoDB" id="9812621at2"/>
<dbReference type="AlphaFoldDB" id="A0A178M899"/>
<dbReference type="SMART" id="SM00644">
    <property type="entry name" value="Ami_2"/>
    <property type="match status" value="1"/>
</dbReference>
<dbReference type="SUPFAM" id="SSF55846">
    <property type="entry name" value="N-acetylmuramoyl-L-alanine amidase-like"/>
    <property type="match status" value="1"/>
</dbReference>
<keyword evidence="2" id="KW-0732">Signal</keyword>
<dbReference type="STRING" id="1707952.A6A03_16650"/>
<evidence type="ECO:0000256" key="1">
    <source>
        <dbReference type="ARBA" id="ARBA00007553"/>
    </source>
</evidence>
<dbReference type="SMART" id="SM00701">
    <property type="entry name" value="PGRP"/>
    <property type="match status" value="1"/>
</dbReference>
<dbReference type="PROSITE" id="PS51820">
    <property type="entry name" value="PA14"/>
    <property type="match status" value="1"/>
</dbReference>
<evidence type="ECO:0000256" key="2">
    <source>
        <dbReference type="SAM" id="SignalP"/>
    </source>
</evidence>
<dbReference type="Pfam" id="PF25275">
    <property type="entry name" value="Golvesin_C"/>
    <property type="match status" value="1"/>
</dbReference>
<name>A0A178M899_9CHLR</name>
<dbReference type="CDD" id="cd06583">
    <property type="entry name" value="PGRP"/>
    <property type="match status" value="1"/>
</dbReference>
<dbReference type="Pfam" id="PF01510">
    <property type="entry name" value="Amidase_2"/>
    <property type="match status" value="1"/>
</dbReference>
<dbReference type="InterPro" id="IPR033803">
    <property type="entry name" value="CBD-like_Golvesin-Xly"/>
</dbReference>
<organism evidence="4 5">
    <name type="scientific">Chloroflexus islandicus</name>
    <dbReference type="NCBI Taxonomy" id="1707952"/>
    <lineage>
        <taxon>Bacteria</taxon>
        <taxon>Bacillati</taxon>
        <taxon>Chloroflexota</taxon>
        <taxon>Chloroflexia</taxon>
        <taxon>Chloroflexales</taxon>
        <taxon>Chloroflexineae</taxon>
        <taxon>Chloroflexaceae</taxon>
        <taxon>Chloroflexus</taxon>
    </lineage>
</organism>
<feature type="domain" description="PA14" evidence="3">
    <location>
        <begin position="703"/>
        <end position="854"/>
    </location>
</feature>
<dbReference type="GO" id="GO:0008270">
    <property type="term" value="F:zinc ion binding"/>
    <property type="evidence" value="ECO:0007669"/>
    <property type="project" value="InterPro"/>
</dbReference>
<feature type="chain" id="PRO_5008091760" evidence="2">
    <location>
        <begin position="27"/>
        <end position="950"/>
    </location>
</feature>
<dbReference type="InterPro" id="IPR006619">
    <property type="entry name" value="PGRP_domain_met/bac"/>
</dbReference>
<dbReference type="PANTHER" id="PTHR11022:SF41">
    <property type="entry name" value="PEPTIDOGLYCAN-RECOGNITION PROTEIN LC-RELATED"/>
    <property type="match status" value="1"/>
</dbReference>
<dbReference type="InterPro" id="IPR037524">
    <property type="entry name" value="PA14/GLEYA"/>
</dbReference>
<feature type="signal peptide" evidence="2">
    <location>
        <begin position="1"/>
        <end position="26"/>
    </location>
</feature>
<evidence type="ECO:0000259" key="3">
    <source>
        <dbReference type="PROSITE" id="PS51820"/>
    </source>
</evidence>
<dbReference type="RefSeq" id="WP_066789190.1">
    <property type="nucleotide sequence ID" value="NZ_LWQS01000066.1"/>
</dbReference>
<comment type="similarity">
    <text evidence="1">Belongs to the N-acetylmuramoyl-L-alanine amidase 2 family.</text>
</comment>
<protein>
    <submittedName>
        <fullName evidence="4">N-acetylmuramoyl-L-alanine amidase</fullName>
    </submittedName>
</protein>
<sequence>MITRIRLLLSIGLLWALLLPLTPAPAAPAATADGRPDTQLFAVDMTTAPADALPLLAAAAGYQTAPTRAPRPFTHVLLQWTADPATAPVVAVRVSGDGVTWSDWAIVTEDEELWQAGDGADRHWSEIVYAGEDRNWYQVRIETSDPAAFRSVTVNTVDSRFGPAVPVATPAAGVAAIARPPVVSRTAWGNPQGQTSPQAPPAYYPVRHLVVHHTAGSNTLAEGQTWADVVRSIWSFHTYTRGWGDIGYNYLIDPNGVIYEGRAGGDDVVGFHDTANYGSMGVSLIGTYSTVEPTAAALDSLVALLAWKADQKRIDPMGRSFYYGCSISRYCAPFNPGAVIDHISGHRQVTPNGYTTCPGDRLFNLLPLVRQRVQARLAGESQPDNGDLVIEEQESGFTRSNATWYPSACGYGGSALYTYATDRQVESTNWATWRPNLPADGVYRVLVHIPANCTNLNPSRQARYRITTASGVVERVVDQTTQQGWVDLGSYNFAASTASVSLADLTGEPLNTWRAVLFDAVQWQPVDTANQRLELVSVEYGATTIAAGEVLPVRFTVRNAGTAPIYGQDPPGGSVFDLSAGPFEREGYVYDEGECFLGAVNQSYPTFPKEAGRFRVMLGPADREVSCAGATGGYPWRWGISGRLDPGQTQTIVGYVRFRTPGTVTLRAGAIHEYVAYVATAQAEQQITITPERQPPQPARYNEGLQPLAMVYELANTPERLLARTQNPLSIRRGALLGSFVWHGELRDWGGGGPLPGLSNHFLIEQTRTFIAPVSGEYTFELSSDDGAWLWVNEQLVVANAGIHPFTTVTGTISLTAGLHTLAIKYFELEGGAAVGYRVKAPGTDDFELVRDGLVQGDGVGSHFRTLTGLRLSASDLGGGSARLRYSWDGETWITTTDNVIEIGALADGEYRLRYQAIDSNGNESEILSLPLQVDSAMMIYHTMLPLITR</sequence>
<dbReference type="InterPro" id="IPR011658">
    <property type="entry name" value="PA14_dom"/>
</dbReference>
<dbReference type="SUPFAM" id="SSF56988">
    <property type="entry name" value="Anthrax protective antigen"/>
    <property type="match status" value="1"/>
</dbReference>
<dbReference type="Proteomes" id="UP000078287">
    <property type="component" value="Unassembled WGS sequence"/>
</dbReference>
<evidence type="ECO:0000313" key="4">
    <source>
        <dbReference type="EMBL" id="OAN44437.1"/>
    </source>
</evidence>